<evidence type="ECO:0000313" key="1">
    <source>
        <dbReference type="EMBL" id="MFD3263146.1"/>
    </source>
</evidence>
<accession>A0ABW6CN43</accession>
<reference evidence="1 2" key="1">
    <citation type="submission" date="2022-09" db="EMBL/GenBank/DDBJ databases">
        <title>New species of Phenylobacterium.</title>
        <authorList>
            <person name="Mieszkin S."/>
        </authorList>
    </citation>
    <scope>NUCLEOTIDE SEQUENCE [LARGE SCALE GENOMIC DNA]</scope>
    <source>
        <strain evidence="1 2">HK31-G</strain>
    </source>
</reference>
<protein>
    <submittedName>
        <fullName evidence="1">Uncharacterized protein</fullName>
    </submittedName>
</protein>
<organism evidence="1 2">
    <name type="scientific">Phenylobacterium ferrooxidans</name>
    <dbReference type="NCBI Taxonomy" id="2982689"/>
    <lineage>
        <taxon>Bacteria</taxon>
        <taxon>Pseudomonadati</taxon>
        <taxon>Pseudomonadota</taxon>
        <taxon>Alphaproteobacteria</taxon>
        <taxon>Caulobacterales</taxon>
        <taxon>Caulobacteraceae</taxon>
        <taxon>Phenylobacterium</taxon>
    </lineage>
</organism>
<comment type="caution">
    <text evidence="1">The sequence shown here is derived from an EMBL/GenBank/DDBJ whole genome shotgun (WGS) entry which is preliminary data.</text>
</comment>
<keyword evidence="2" id="KW-1185">Reference proteome</keyword>
<proteinExistence type="predicted"/>
<dbReference type="EMBL" id="JAOTJD010000005">
    <property type="protein sequence ID" value="MFD3263146.1"/>
    <property type="molecule type" value="Genomic_DNA"/>
</dbReference>
<name>A0ABW6CN43_9CAUL</name>
<sequence>MPIINPRPGLMASVPDLAGLKRPDTPAQTDPLIAAIEAKTEEAAAVARSICDGFAIAGDMAKAAKFAVAARALAMIIVENADGDPDDVLTHVKLAAQTVAESASVYLFTDSIENGDLGEIGA</sequence>
<evidence type="ECO:0000313" key="2">
    <source>
        <dbReference type="Proteomes" id="UP001598130"/>
    </source>
</evidence>
<dbReference type="Proteomes" id="UP001598130">
    <property type="component" value="Unassembled WGS sequence"/>
</dbReference>
<gene>
    <name evidence="1" type="ORF">OCL97_04090</name>
</gene>
<dbReference type="RefSeq" id="WP_377367843.1">
    <property type="nucleotide sequence ID" value="NZ_JAOTJD010000005.1"/>
</dbReference>